<dbReference type="InterPro" id="IPR046513">
    <property type="entry name" value="DUF6691"/>
</dbReference>
<feature type="transmembrane region" description="Helical" evidence="1">
    <location>
        <begin position="46"/>
        <end position="65"/>
    </location>
</feature>
<reference evidence="2" key="1">
    <citation type="submission" date="2017-08" db="EMBL/GenBank/DDBJ databases">
        <authorList>
            <person name="Imhoff J.F."/>
            <person name="Rahn T."/>
            <person name="Kuenzel S."/>
            <person name="Neulinger S.C."/>
        </authorList>
    </citation>
    <scope>NUCLEOTIDE SEQUENCE</scope>
    <source>
        <strain evidence="2">IM 151</strain>
    </source>
</reference>
<feature type="transmembrane region" description="Helical" evidence="1">
    <location>
        <begin position="86"/>
        <end position="104"/>
    </location>
</feature>
<reference evidence="2" key="2">
    <citation type="journal article" date="2020" name="Microorganisms">
        <title>Osmotic Adaptation and Compatible Solute Biosynthesis of Phototrophic Bacteria as Revealed from Genome Analyses.</title>
        <authorList>
            <person name="Imhoff J.F."/>
            <person name="Rahn T."/>
            <person name="Kunzel S."/>
            <person name="Keller A."/>
            <person name="Neulinger S.C."/>
        </authorList>
    </citation>
    <scope>NUCLEOTIDE SEQUENCE</scope>
    <source>
        <strain evidence="2">IM 151</strain>
    </source>
</reference>
<evidence type="ECO:0000256" key="1">
    <source>
        <dbReference type="SAM" id="Phobius"/>
    </source>
</evidence>
<keyword evidence="3" id="KW-1185">Reference proteome</keyword>
<feature type="transmembrane region" description="Helical" evidence="1">
    <location>
        <begin position="110"/>
        <end position="133"/>
    </location>
</feature>
<sequence>MSAALRIAAGALTGTLFGAGLGISGMNDPHKVLAFLDVAGAWDPSLALVMAGALAVAVPGFRLVLRRPRPLLDERLHLPTRRDIDAALVLGSLLFGIGWGLAGYCPGPAIANLATGNAEVWFFVPAMLAGGWLQRWWQRRRAAPAAATAAQKKS</sequence>
<proteinExistence type="predicted"/>
<organism evidence="2 3">
    <name type="scientific">Rubrivivax gelatinosus</name>
    <name type="common">Rhodocyclus gelatinosus</name>
    <name type="synonym">Rhodopseudomonas gelatinosa</name>
    <dbReference type="NCBI Taxonomy" id="28068"/>
    <lineage>
        <taxon>Bacteria</taxon>
        <taxon>Pseudomonadati</taxon>
        <taxon>Pseudomonadota</taxon>
        <taxon>Betaproteobacteria</taxon>
        <taxon>Burkholderiales</taxon>
        <taxon>Sphaerotilaceae</taxon>
        <taxon>Rubrivivax</taxon>
    </lineage>
</organism>
<keyword evidence="1" id="KW-0812">Transmembrane</keyword>
<dbReference type="EMBL" id="NRRU01000091">
    <property type="protein sequence ID" value="MBK1715005.1"/>
    <property type="molecule type" value="Genomic_DNA"/>
</dbReference>
<dbReference type="Pfam" id="PF20398">
    <property type="entry name" value="DUF6691"/>
    <property type="match status" value="1"/>
</dbReference>
<evidence type="ECO:0000313" key="2">
    <source>
        <dbReference type="EMBL" id="MBK1715005.1"/>
    </source>
</evidence>
<keyword evidence="1" id="KW-1133">Transmembrane helix</keyword>
<dbReference type="Proteomes" id="UP001041814">
    <property type="component" value="Unassembled WGS sequence"/>
</dbReference>
<accession>A0ABS1E245</accession>
<protein>
    <submittedName>
        <fullName evidence="2">YeeE/YedE family protein</fullName>
    </submittedName>
</protein>
<keyword evidence="1" id="KW-0472">Membrane</keyword>
<name>A0ABS1E245_RUBGE</name>
<gene>
    <name evidence="2" type="ORF">CKO43_19775</name>
</gene>
<dbReference type="RefSeq" id="WP_200379719.1">
    <property type="nucleotide sequence ID" value="NZ_NRRU01000091.1"/>
</dbReference>
<comment type="caution">
    <text evidence="2">The sequence shown here is derived from an EMBL/GenBank/DDBJ whole genome shotgun (WGS) entry which is preliminary data.</text>
</comment>
<evidence type="ECO:0000313" key="3">
    <source>
        <dbReference type="Proteomes" id="UP001041814"/>
    </source>
</evidence>